<evidence type="ECO:0000259" key="4">
    <source>
        <dbReference type="PROSITE" id="PS50076"/>
    </source>
</evidence>
<proteinExistence type="predicted"/>
<dbReference type="SUPFAM" id="SSF46565">
    <property type="entry name" value="Chaperone J-domain"/>
    <property type="match status" value="1"/>
</dbReference>
<dbReference type="PANTHER" id="PTHR44313">
    <property type="entry name" value="DNAJ HOMOLOG SUBFAMILY C MEMBER 17"/>
    <property type="match status" value="1"/>
</dbReference>
<evidence type="ECO:0000256" key="1">
    <source>
        <dbReference type="ARBA" id="ARBA00004496"/>
    </source>
</evidence>
<dbReference type="InterPro" id="IPR036869">
    <property type="entry name" value="J_dom_sf"/>
</dbReference>
<dbReference type="EMBL" id="MN740556">
    <property type="protein sequence ID" value="QHU33170.1"/>
    <property type="molecule type" value="Genomic_DNA"/>
</dbReference>
<evidence type="ECO:0000313" key="5">
    <source>
        <dbReference type="EMBL" id="QHU33170.1"/>
    </source>
</evidence>
<comment type="subcellular location">
    <subcellularLocation>
        <location evidence="1">Cytoplasm</location>
    </subcellularLocation>
</comment>
<evidence type="ECO:0000256" key="2">
    <source>
        <dbReference type="ARBA" id="ARBA00022490"/>
    </source>
</evidence>
<dbReference type="PROSITE" id="PS50076">
    <property type="entry name" value="DNAJ_2"/>
    <property type="match status" value="1"/>
</dbReference>
<dbReference type="GO" id="GO:0000390">
    <property type="term" value="P:spliceosomal complex disassembly"/>
    <property type="evidence" value="ECO:0007669"/>
    <property type="project" value="TreeGrafter"/>
</dbReference>
<dbReference type="InterPro" id="IPR018253">
    <property type="entry name" value="DnaJ_domain_CS"/>
</dbReference>
<name>A0A6C0LS12_9ZZZZ</name>
<keyword evidence="3" id="KW-0143">Chaperone</keyword>
<dbReference type="CDD" id="cd06257">
    <property type="entry name" value="DnaJ"/>
    <property type="match status" value="1"/>
</dbReference>
<accession>A0A6C0LS12</accession>
<dbReference type="GO" id="GO:0005737">
    <property type="term" value="C:cytoplasm"/>
    <property type="evidence" value="ECO:0007669"/>
    <property type="project" value="UniProtKB-SubCell"/>
</dbReference>
<reference evidence="5" key="1">
    <citation type="journal article" date="2020" name="Nature">
        <title>Giant virus diversity and host interactions through global metagenomics.</title>
        <authorList>
            <person name="Schulz F."/>
            <person name="Roux S."/>
            <person name="Paez-Espino D."/>
            <person name="Jungbluth S."/>
            <person name="Walsh D.A."/>
            <person name="Denef V.J."/>
            <person name="McMahon K.D."/>
            <person name="Konstantinidis K.T."/>
            <person name="Eloe-Fadrosh E.A."/>
            <person name="Kyrpides N.C."/>
            <person name="Woyke T."/>
        </authorList>
    </citation>
    <scope>NUCLEOTIDE SEQUENCE</scope>
    <source>
        <strain evidence="5">GVMAG-S-1014582-52</strain>
    </source>
</reference>
<dbReference type="InterPro" id="IPR001623">
    <property type="entry name" value="DnaJ_domain"/>
</dbReference>
<sequence>MVENYKQKDNVPDLYSILGLTINVCEQENCDEKIQKAYLHKVKLCHPDKNPGRSDVAEIYELITIAYDILKDPIQRTAYNHKLSLNKQNVGDYFRLKKQAEDYTTSIGQYIPATDRQKLSFEEQMKILDNKHGYHSTDELTIHINDAKKRVESVNRLRAVQDIELKHDRLFADGTFDPKKFNQIFDKVHNREEDSIVPHNGIPSAWNDLGTVANFSSFDNLDNIYVEDNNRLDTSRSTLGSINFGNTKKISKKDMDDLTNTVDYFDQHGAIGDDYYRDLKSRLNERDSEGKSFEKMKYNDFKKNDTAGYGIFDQLGIVIDDKLTFDDEDDIAKRFDTLMAERNSEQTLSNSKNKNWR</sequence>
<dbReference type="PROSITE" id="PS00636">
    <property type="entry name" value="DNAJ_1"/>
    <property type="match status" value="1"/>
</dbReference>
<dbReference type="AlphaFoldDB" id="A0A6C0LS12"/>
<dbReference type="SMART" id="SM00271">
    <property type="entry name" value="DnaJ"/>
    <property type="match status" value="1"/>
</dbReference>
<dbReference type="Pfam" id="PF00226">
    <property type="entry name" value="DnaJ"/>
    <property type="match status" value="1"/>
</dbReference>
<dbReference type="Gene3D" id="1.10.287.110">
    <property type="entry name" value="DnaJ domain"/>
    <property type="match status" value="1"/>
</dbReference>
<dbReference type="InterPro" id="IPR052094">
    <property type="entry name" value="Pre-mRNA-splicing_ERAD"/>
</dbReference>
<evidence type="ECO:0000256" key="3">
    <source>
        <dbReference type="ARBA" id="ARBA00023186"/>
    </source>
</evidence>
<feature type="domain" description="J" evidence="4">
    <location>
        <begin position="13"/>
        <end position="83"/>
    </location>
</feature>
<dbReference type="GO" id="GO:0005681">
    <property type="term" value="C:spliceosomal complex"/>
    <property type="evidence" value="ECO:0007669"/>
    <property type="project" value="TreeGrafter"/>
</dbReference>
<organism evidence="5">
    <name type="scientific">viral metagenome</name>
    <dbReference type="NCBI Taxonomy" id="1070528"/>
    <lineage>
        <taxon>unclassified sequences</taxon>
        <taxon>metagenomes</taxon>
        <taxon>organismal metagenomes</taxon>
    </lineage>
</organism>
<protein>
    <recommendedName>
        <fullName evidence="4">J domain-containing protein</fullName>
    </recommendedName>
</protein>
<keyword evidence="2" id="KW-0963">Cytoplasm</keyword>
<dbReference type="PANTHER" id="PTHR44313:SF1">
    <property type="entry name" value="DNAJ HOMOLOG SUBFAMILY C MEMBER 17"/>
    <property type="match status" value="1"/>
</dbReference>